<dbReference type="Pfam" id="PF13372">
    <property type="entry name" value="Alginate_exp"/>
    <property type="match status" value="1"/>
</dbReference>
<name>A0A1L6JDK9_9SPHN</name>
<sequence>MRGPACLSAVALLVAACVASPLHAQSRADDPMVLASTDDTEIRAQVQAGANLVAEDNLFWEFAESVAGNSTFNSDTRWFEFYVKPGISFRHQTSGTTALYGGASAITSVTVGTDAFDAGDNGQTTVEELYLGLQSGDAKTGQVDLSFGAREWKAGTGMLLANGGASGFSRGALKLGPRRAWRVAGLVRGSARGFTGTAFYLDPNEAPDNDTDTSMAGFDLRYDGKVGNFAGATLGKVVRSRAPYPKAALGGIGVPTIIEGARDGLQFLAAYARIAPDSGPLANAWFALDLALERNERIDLRAWGGRVQAGYTFASHRWRPTISYIYQTFSGDDPTTTRLERFDPLYFEGNPSAWSTGSKSSMVFINSNVNAHQLVFSIAPGKRDTITARIARISANQLGSPIQFGQATRVEFVDGIANPITGVTRKHLSDDFYLEYSRVVTPNIYLTAGISVSTPGAGINSIVPSVDAPNWTGGYVNLIVNY</sequence>
<keyword evidence="4" id="KW-1185">Reference proteome</keyword>
<evidence type="ECO:0000313" key="4">
    <source>
        <dbReference type="Proteomes" id="UP000185161"/>
    </source>
</evidence>
<dbReference type="STRING" id="93064.BRX40_17560"/>
<organism evidence="3 4">
    <name type="scientific">Sphingomonas koreensis</name>
    <dbReference type="NCBI Taxonomy" id="93064"/>
    <lineage>
        <taxon>Bacteria</taxon>
        <taxon>Pseudomonadati</taxon>
        <taxon>Pseudomonadota</taxon>
        <taxon>Alphaproteobacteria</taxon>
        <taxon>Sphingomonadales</taxon>
        <taxon>Sphingomonadaceae</taxon>
        <taxon>Sphingomonas</taxon>
    </lineage>
</organism>
<dbReference type="GeneID" id="44134366"/>
<dbReference type="AlphaFoldDB" id="A0A1L6JDK9"/>
<feature type="chain" id="PRO_5013199508" description="Alginate export domain-containing protein" evidence="1">
    <location>
        <begin position="25"/>
        <end position="482"/>
    </location>
</feature>
<dbReference type="InterPro" id="IPR025388">
    <property type="entry name" value="Alginate_export_dom"/>
</dbReference>
<feature type="signal peptide" evidence="1">
    <location>
        <begin position="1"/>
        <end position="24"/>
    </location>
</feature>
<protein>
    <recommendedName>
        <fullName evidence="2">Alginate export domain-containing protein</fullName>
    </recommendedName>
</protein>
<dbReference type="EMBL" id="CP018820">
    <property type="protein sequence ID" value="APR53978.1"/>
    <property type="molecule type" value="Genomic_DNA"/>
</dbReference>
<reference evidence="4" key="1">
    <citation type="submission" date="2016-12" db="EMBL/GenBank/DDBJ databases">
        <title>Whole genome sequencing of Sphingomonas sp. ABOJV.</title>
        <authorList>
            <person name="Conlan S."/>
            <person name="Thomas P.J."/>
            <person name="Mullikin J."/>
            <person name="Palmore T.N."/>
            <person name="Frank K.M."/>
            <person name="Segre J.A."/>
        </authorList>
    </citation>
    <scope>NUCLEOTIDE SEQUENCE [LARGE SCALE GENOMIC DNA]</scope>
    <source>
        <strain evidence="4">ABOJV</strain>
    </source>
</reference>
<evidence type="ECO:0000313" key="3">
    <source>
        <dbReference type="EMBL" id="APR53978.1"/>
    </source>
</evidence>
<accession>A0A1L6JDK9</accession>
<evidence type="ECO:0000259" key="2">
    <source>
        <dbReference type="Pfam" id="PF13372"/>
    </source>
</evidence>
<gene>
    <name evidence="3" type="ORF">BRX40_17560</name>
</gene>
<dbReference type="KEGG" id="skr:BRX40_17560"/>
<evidence type="ECO:0000256" key="1">
    <source>
        <dbReference type="SAM" id="SignalP"/>
    </source>
</evidence>
<feature type="domain" description="Alginate export" evidence="2">
    <location>
        <begin position="296"/>
        <end position="460"/>
    </location>
</feature>
<dbReference type="RefSeq" id="WP_075152489.1">
    <property type="nucleotide sequence ID" value="NZ_CP018820.1"/>
</dbReference>
<proteinExistence type="predicted"/>
<dbReference type="Proteomes" id="UP000185161">
    <property type="component" value="Chromosome"/>
</dbReference>
<dbReference type="PROSITE" id="PS51257">
    <property type="entry name" value="PROKAR_LIPOPROTEIN"/>
    <property type="match status" value="1"/>
</dbReference>
<keyword evidence="1" id="KW-0732">Signal</keyword>
<dbReference type="SUPFAM" id="SSF56935">
    <property type="entry name" value="Porins"/>
    <property type="match status" value="1"/>
</dbReference>